<evidence type="ECO:0000313" key="2">
    <source>
        <dbReference type="EMBL" id="CAD6259776.1"/>
    </source>
</evidence>
<feature type="region of interest" description="Disordered" evidence="1">
    <location>
        <begin position="1"/>
        <end position="49"/>
    </location>
</feature>
<dbReference type="AlphaFoldDB" id="A0A811QUB8"/>
<sequence>MVISSGFSGPDKETGPNLVDRHCGARDGAVQGEWAHAQPQDDTDKETGPNLVDRHCCRHTHEHRARGGAPFTAAHISATSPPLRHPPIKQFPCELYPRGATPQAAGHSPAMANTLDTSAGGRRGESNGVARMEQEAIQKPAPVESGDCLGVEEPLLEASSKAAVTLEGHLRLPLPPEAALARGPA</sequence>
<protein>
    <submittedName>
        <fullName evidence="2">Uncharacterized protein</fullName>
    </submittedName>
</protein>
<proteinExistence type="predicted"/>
<dbReference type="EMBL" id="CAJGYO010000011">
    <property type="protein sequence ID" value="CAD6259776.1"/>
    <property type="molecule type" value="Genomic_DNA"/>
</dbReference>
<feature type="region of interest" description="Disordered" evidence="1">
    <location>
        <begin position="79"/>
        <end position="110"/>
    </location>
</feature>
<keyword evidence="3" id="KW-1185">Reference proteome</keyword>
<accession>A0A811QUB8</accession>
<reference evidence="2" key="1">
    <citation type="submission" date="2020-10" db="EMBL/GenBank/DDBJ databases">
        <authorList>
            <person name="Han B."/>
            <person name="Lu T."/>
            <person name="Zhao Q."/>
            <person name="Huang X."/>
            <person name="Zhao Y."/>
        </authorList>
    </citation>
    <scope>NUCLEOTIDE SEQUENCE</scope>
</reference>
<name>A0A811QUB8_9POAL</name>
<gene>
    <name evidence="2" type="ORF">NCGR_LOCUS43213</name>
</gene>
<organism evidence="2 3">
    <name type="scientific">Miscanthus lutarioriparius</name>
    <dbReference type="NCBI Taxonomy" id="422564"/>
    <lineage>
        <taxon>Eukaryota</taxon>
        <taxon>Viridiplantae</taxon>
        <taxon>Streptophyta</taxon>
        <taxon>Embryophyta</taxon>
        <taxon>Tracheophyta</taxon>
        <taxon>Spermatophyta</taxon>
        <taxon>Magnoliopsida</taxon>
        <taxon>Liliopsida</taxon>
        <taxon>Poales</taxon>
        <taxon>Poaceae</taxon>
        <taxon>PACMAD clade</taxon>
        <taxon>Panicoideae</taxon>
        <taxon>Andropogonodae</taxon>
        <taxon>Andropogoneae</taxon>
        <taxon>Saccharinae</taxon>
        <taxon>Miscanthus</taxon>
    </lineage>
</organism>
<dbReference type="Proteomes" id="UP000604825">
    <property type="component" value="Unassembled WGS sequence"/>
</dbReference>
<evidence type="ECO:0000256" key="1">
    <source>
        <dbReference type="SAM" id="MobiDB-lite"/>
    </source>
</evidence>
<evidence type="ECO:0000313" key="3">
    <source>
        <dbReference type="Proteomes" id="UP000604825"/>
    </source>
</evidence>
<feature type="compositionally biased region" description="Basic and acidic residues" evidence="1">
    <location>
        <begin position="10"/>
        <end position="25"/>
    </location>
</feature>
<comment type="caution">
    <text evidence="2">The sequence shown here is derived from an EMBL/GenBank/DDBJ whole genome shotgun (WGS) entry which is preliminary data.</text>
</comment>